<evidence type="ECO:0000256" key="10">
    <source>
        <dbReference type="ARBA" id="ARBA00023163"/>
    </source>
</evidence>
<dbReference type="Gene3D" id="3.30.1490.190">
    <property type="match status" value="1"/>
</dbReference>
<evidence type="ECO:0000313" key="13">
    <source>
        <dbReference type="Proteomes" id="UP000704068"/>
    </source>
</evidence>
<dbReference type="CDD" id="cd07153">
    <property type="entry name" value="Fur_like"/>
    <property type="match status" value="1"/>
</dbReference>
<keyword evidence="10" id="KW-0804">Transcription</keyword>
<gene>
    <name evidence="12" type="ORF">HXK21_03035</name>
</gene>
<dbReference type="Proteomes" id="UP000704068">
    <property type="component" value="Unassembled WGS sequence"/>
</dbReference>
<dbReference type="GO" id="GO:0045892">
    <property type="term" value="P:negative regulation of DNA-templated transcription"/>
    <property type="evidence" value="ECO:0007669"/>
    <property type="project" value="TreeGrafter"/>
</dbReference>
<dbReference type="GO" id="GO:0005737">
    <property type="term" value="C:cytoplasm"/>
    <property type="evidence" value="ECO:0007669"/>
    <property type="project" value="UniProtKB-SubCell"/>
</dbReference>
<name>A0A929RXQ0_9BACT</name>
<comment type="cofactor">
    <cofactor evidence="11">
        <name>Zn(2+)</name>
        <dbReference type="ChEBI" id="CHEBI:29105"/>
    </cofactor>
    <text evidence="11">Binds 1 zinc ion per subunit.</text>
</comment>
<keyword evidence="8" id="KW-0805">Transcription regulation</keyword>
<dbReference type="PANTHER" id="PTHR33202">
    <property type="entry name" value="ZINC UPTAKE REGULATION PROTEIN"/>
    <property type="match status" value="1"/>
</dbReference>
<evidence type="ECO:0000256" key="6">
    <source>
        <dbReference type="ARBA" id="ARBA00022723"/>
    </source>
</evidence>
<dbReference type="FunFam" id="1.10.10.10:FF:000007">
    <property type="entry name" value="Ferric uptake regulation protein"/>
    <property type="match status" value="1"/>
</dbReference>
<evidence type="ECO:0000256" key="2">
    <source>
        <dbReference type="ARBA" id="ARBA00007957"/>
    </source>
</evidence>
<protein>
    <recommendedName>
        <fullName evidence="3">Ferric uptake regulation protein</fullName>
    </recommendedName>
</protein>
<sequence length="142" mass="16045">MKRRTAINCLKKSGVKPSLQRIAILDYLLSHATHPAVDEIYETLVKDIPTLSRTTVYNTLHLFAENGLATQMALDEQRVRFDGNVSPHAHFHCRCCQKIFDLPLPSEMPMAGEALSEGLKVEQVEVNYRGLCAECQKTQEFN</sequence>
<keyword evidence="5" id="KW-0678">Repressor</keyword>
<evidence type="ECO:0000256" key="3">
    <source>
        <dbReference type="ARBA" id="ARBA00020910"/>
    </source>
</evidence>
<keyword evidence="9" id="KW-0238">DNA-binding</keyword>
<dbReference type="PANTHER" id="PTHR33202:SF8">
    <property type="entry name" value="PEROXIDE-RESPONSIVE REPRESSOR PERR"/>
    <property type="match status" value="1"/>
</dbReference>
<comment type="caution">
    <text evidence="12">The sequence shown here is derived from an EMBL/GenBank/DDBJ whole genome shotgun (WGS) entry which is preliminary data.</text>
</comment>
<dbReference type="EMBL" id="JABZGR010000005">
    <property type="protein sequence ID" value="MBF0970004.1"/>
    <property type="molecule type" value="Genomic_DNA"/>
</dbReference>
<dbReference type="InterPro" id="IPR036390">
    <property type="entry name" value="WH_DNA-bd_sf"/>
</dbReference>
<proteinExistence type="inferred from homology"/>
<dbReference type="GO" id="GO:0008270">
    <property type="term" value="F:zinc ion binding"/>
    <property type="evidence" value="ECO:0007669"/>
    <property type="project" value="TreeGrafter"/>
</dbReference>
<dbReference type="Gene3D" id="1.10.10.10">
    <property type="entry name" value="Winged helix-like DNA-binding domain superfamily/Winged helix DNA-binding domain"/>
    <property type="match status" value="1"/>
</dbReference>
<dbReference type="GO" id="GO:0003700">
    <property type="term" value="F:DNA-binding transcription factor activity"/>
    <property type="evidence" value="ECO:0007669"/>
    <property type="project" value="InterPro"/>
</dbReference>
<evidence type="ECO:0000256" key="8">
    <source>
        <dbReference type="ARBA" id="ARBA00023015"/>
    </source>
</evidence>
<feature type="binding site" evidence="11">
    <location>
        <position position="132"/>
    </location>
    <ligand>
        <name>Zn(2+)</name>
        <dbReference type="ChEBI" id="CHEBI:29105"/>
    </ligand>
</feature>
<evidence type="ECO:0000256" key="7">
    <source>
        <dbReference type="ARBA" id="ARBA00022833"/>
    </source>
</evidence>
<dbReference type="Pfam" id="PF01475">
    <property type="entry name" value="FUR"/>
    <property type="match status" value="1"/>
</dbReference>
<feature type="binding site" evidence="11">
    <location>
        <position position="135"/>
    </location>
    <ligand>
        <name>Zn(2+)</name>
        <dbReference type="ChEBI" id="CHEBI:29105"/>
    </ligand>
</feature>
<evidence type="ECO:0000256" key="5">
    <source>
        <dbReference type="ARBA" id="ARBA00022491"/>
    </source>
</evidence>
<evidence type="ECO:0000256" key="9">
    <source>
        <dbReference type="ARBA" id="ARBA00023125"/>
    </source>
</evidence>
<dbReference type="InterPro" id="IPR002481">
    <property type="entry name" value="FUR"/>
</dbReference>
<dbReference type="GO" id="GO:0000976">
    <property type="term" value="F:transcription cis-regulatory region binding"/>
    <property type="evidence" value="ECO:0007669"/>
    <property type="project" value="TreeGrafter"/>
</dbReference>
<feature type="binding site" evidence="11">
    <location>
        <position position="93"/>
    </location>
    <ligand>
        <name>Zn(2+)</name>
        <dbReference type="ChEBI" id="CHEBI:29105"/>
    </ligand>
</feature>
<dbReference type="InterPro" id="IPR036388">
    <property type="entry name" value="WH-like_DNA-bd_sf"/>
</dbReference>
<keyword evidence="4" id="KW-0963">Cytoplasm</keyword>
<evidence type="ECO:0000313" key="12">
    <source>
        <dbReference type="EMBL" id="MBF0970004.1"/>
    </source>
</evidence>
<dbReference type="AlphaFoldDB" id="A0A929RXQ0"/>
<organism evidence="12 13">
    <name type="scientific">Alloprevotella tannerae</name>
    <dbReference type="NCBI Taxonomy" id="76122"/>
    <lineage>
        <taxon>Bacteria</taxon>
        <taxon>Pseudomonadati</taxon>
        <taxon>Bacteroidota</taxon>
        <taxon>Bacteroidia</taxon>
        <taxon>Bacteroidales</taxon>
        <taxon>Prevotellaceae</taxon>
        <taxon>Alloprevotella</taxon>
    </lineage>
</organism>
<dbReference type="SUPFAM" id="SSF46785">
    <property type="entry name" value="Winged helix' DNA-binding domain"/>
    <property type="match status" value="1"/>
</dbReference>
<evidence type="ECO:0000256" key="11">
    <source>
        <dbReference type="PIRSR" id="PIRSR602481-1"/>
    </source>
</evidence>
<keyword evidence="6 11" id="KW-0479">Metal-binding</keyword>
<feature type="binding site" evidence="11">
    <location>
        <position position="96"/>
    </location>
    <ligand>
        <name>Zn(2+)</name>
        <dbReference type="ChEBI" id="CHEBI:29105"/>
    </ligand>
</feature>
<dbReference type="GO" id="GO:1900376">
    <property type="term" value="P:regulation of secondary metabolite biosynthetic process"/>
    <property type="evidence" value="ECO:0007669"/>
    <property type="project" value="TreeGrafter"/>
</dbReference>
<comment type="similarity">
    <text evidence="2">Belongs to the Fur family.</text>
</comment>
<dbReference type="RefSeq" id="WP_303763192.1">
    <property type="nucleotide sequence ID" value="NZ_JABZGR010000005.1"/>
</dbReference>
<dbReference type="InterPro" id="IPR043135">
    <property type="entry name" value="Fur_C"/>
</dbReference>
<accession>A0A929RXQ0</accession>
<evidence type="ECO:0000256" key="4">
    <source>
        <dbReference type="ARBA" id="ARBA00022490"/>
    </source>
</evidence>
<reference evidence="12" key="1">
    <citation type="submission" date="2020-04" db="EMBL/GenBank/DDBJ databases">
        <title>Deep metagenomics examines the oral microbiome during advanced dental caries in children, revealing novel taxa and co-occurrences with host molecules.</title>
        <authorList>
            <person name="Baker J.L."/>
            <person name="Morton J.T."/>
            <person name="Dinis M."/>
            <person name="Alvarez R."/>
            <person name="Tran N.C."/>
            <person name="Knight R."/>
            <person name="Edlund A."/>
        </authorList>
    </citation>
    <scope>NUCLEOTIDE SEQUENCE</scope>
    <source>
        <strain evidence="12">JCVI_34_bin.1</strain>
    </source>
</reference>
<evidence type="ECO:0000256" key="1">
    <source>
        <dbReference type="ARBA" id="ARBA00004496"/>
    </source>
</evidence>
<comment type="subcellular location">
    <subcellularLocation>
        <location evidence="1">Cytoplasm</location>
    </subcellularLocation>
</comment>
<keyword evidence="7 11" id="KW-0862">Zinc</keyword>